<keyword evidence="3" id="KW-0963">Cytoplasm</keyword>
<dbReference type="PANTHER" id="PTHR46127">
    <property type="entry name" value="CILIA- AND FLAGELLA-ASSOCIATED PROTEIN 65"/>
    <property type="match status" value="1"/>
</dbReference>
<dbReference type="Pfam" id="PF25249">
    <property type="entry name" value="Ig_CFAP65_7th"/>
    <property type="match status" value="1"/>
</dbReference>
<dbReference type="InterPro" id="IPR052614">
    <property type="entry name" value="CFAP65"/>
</dbReference>
<dbReference type="Gene3D" id="2.60.40.10">
    <property type="entry name" value="Immunoglobulins"/>
    <property type="match status" value="10"/>
</dbReference>
<evidence type="ECO:0000256" key="6">
    <source>
        <dbReference type="ARBA" id="ARBA00023273"/>
    </source>
</evidence>
<dbReference type="InterPro" id="IPR013783">
    <property type="entry name" value="Ig-like_fold"/>
</dbReference>
<comment type="caution">
    <text evidence="9">The sequence shown here is derived from an EMBL/GenBank/DDBJ whole genome shotgun (WGS) entry which is preliminary data.</text>
</comment>
<dbReference type="InterPro" id="IPR057470">
    <property type="entry name" value="Ig_CFAP65_7th"/>
</dbReference>
<evidence type="ECO:0000256" key="1">
    <source>
        <dbReference type="ARBA" id="ARBA00004230"/>
    </source>
</evidence>
<evidence type="ECO:0000256" key="5">
    <source>
        <dbReference type="ARBA" id="ARBA00023069"/>
    </source>
</evidence>
<dbReference type="SUPFAM" id="SSF49354">
    <property type="entry name" value="PapD-like"/>
    <property type="match status" value="1"/>
</dbReference>
<dbReference type="InterPro" id="IPR008962">
    <property type="entry name" value="PapD-like_sf"/>
</dbReference>
<feature type="compositionally biased region" description="Basic and acidic residues" evidence="7">
    <location>
        <begin position="1637"/>
        <end position="1649"/>
    </location>
</feature>
<keyword evidence="6" id="KW-0966">Cell projection</keyword>
<name>A0ABQ8F9R7_9FUNG</name>
<organism evidence="9 10">
    <name type="scientific">Batrachochytrium salamandrivorans</name>
    <dbReference type="NCBI Taxonomy" id="1357716"/>
    <lineage>
        <taxon>Eukaryota</taxon>
        <taxon>Fungi</taxon>
        <taxon>Fungi incertae sedis</taxon>
        <taxon>Chytridiomycota</taxon>
        <taxon>Chytridiomycota incertae sedis</taxon>
        <taxon>Chytridiomycetes</taxon>
        <taxon>Rhizophydiales</taxon>
        <taxon>Rhizophydiales incertae sedis</taxon>
        <taxon>Batrachochytrium</taxon>
    </lineage>
</organism>
<evidence type="ECO:0000256" key="2">
    <source>
        <dbReference type="ARBA" id="ARBA00004496"/>
    </source>
</evidence>
<dbReference type="InterPro" id="IPR000535">
    <property type="entry name" value="MSP_dom"/>
</dbReference>
<dbReference type="PROSITE" id="PS50202">
    <property type="entry name" value="MSP"/>
    <property type="match status" value="1"/>
</dbReference>
<reference evidence="9 10" key="1">
    <citation type="submission" date="2021-02" db="EMBL/GenBank/DDBJ databases">
        <title>Variation within the Batrachochytrium salamandrivorans European outbreak.</title>
        <authorList>
            <person name="Kelly M."/>
            <person name="Pasmans F."/>
            <person name="Shea T.P."/>
            <person name="Munoz J.F."/>
            <person name="Carranza S."/>
            <person name="Cuomo C.A."/>
            <person name="Martel A."/>
        </authorList>
    </citation>
    <scope>NUCLEOTIDE SEQUENCE [LARGE SCALE GENOMIC DNA]</scope>
    <source>
        <strain evidence="9 10">AMFP18/2</strain>
    </source>
</reference>
<gene>
    <name evidence="9" type="ORF">BASA50_006547</name>
</gene>
<evidence type="ECO:0000313" key="9">
    <source>
        <dbReference type="EMBL" id="KAH6594598.1"/>
    </source>
</evidence>
<feature type="compositionally biased region" description="Polar residues" evidence="7">
    <location>
        <begin position="1625"/>
        <end position="1636"/>
    </location>
</feature>
<keyword evidence="4" id="KW-0282">Flagellum</keyword>
<dbReference type="InterPro" id="IPR053879">
    <property type="entry name" value="HYDIN_VesB_CFA65-like_Ig"/>
</dbReference>
<dbReference type="InterPro" id="IPR056344">
    <property type="entry name" value="Ig_CFAP65-like_9th"/>
</dbReference>
<dbReference type="PANTHER" id="PTHR46127:SF1">
    <property type="entry name" value="CILIA- AND FLAGELLA-ASSOCIATED PROTEIN 65"/>
    <property type="match status" value="1"/>
</dbReference>
<feature type="region of interest" description="Disordered" evidence="7">
    <location>
        <begin position="1623"/>
        <end position="1649"/>
    </location>
</feature>
<dbReference type="Pfam" id="PF22544">
    <property type="entry name" value="HYDIN_VesB_CFA65-like_Ig"/>
    <property type="match status" value="2"/>
</dbReference>
<proteinExistence type="predicted"/>
<dbReference type="EMBL" id="JAFCIX010000332">
    <property type="protein sequence ID" value="KAH6594598.1"/>
    <property type="molecule type" value="Genomic_DNA"/>
</dbReference>
<feature type="domain" description="MSP" evidence="8">
    <location>
        <begin position="443"/>
        <end position="564"/>
    </location>
</feature>
<protein>
    <recommendedName>
        <fullName evidence="8">MSP domain-containing protein</fullName>
    </recommendedName>
</protein>
<dbReference type="InterPro" id="IPR058536">
    <property type="entry name" value="Ig_CFAP65_4th"/>
</dbReference>
<sequence>MATVQQKLHLSPGGIPEEIPTGPTFPSISTLAHKATYPSSPSATYSVDIMNSPQIGVLSSPKAVMTMLRTDISTSNATIEHQQRSPTRAVGVGAMTIDAPIAMKVIKTATFTHNSQSRDIIPTPGRDERKTQFGIDCTDIVHFSKWEPGGEHVKYLSIKNVVMKTQKIKYKLPQTRYFSMEFPETQTLSAGMSWTVPITFRPVAKECYNDVIEFTTSFGKFYLPIKATLPGHVLEFPPTMDFLLCPIRETAKKTFILKNTGELDSYFDWEISAPFSISPQTGLLASGSHCTVTIEFFPTAASVFTATVVCSFGDKARWEKSKVKQTLTAYGIGKYSHLTIANNSKVFNFGDVFIGRSMEKRFTLENHSVVSANFRIRHSEQNADPYFEFSVLSGTVNSKSSIEIKITYTPVASGMYSNEYFDIITLSGNTIRITCQGCGVGPRITITPEIVNFHDISANSTVTRALHLQNNSSTAALYQFQSEPESTFRIDMPSGTIGPNSSVSLAVKFSPTEPINYHRRVYCLVEHQDALFVDFIGTCYNEKRRPATFKPQHISNYQERVKNGLWQFGPEHLEEMLKSGTISCNKGVLSLVDKTTSDHSETRLLDSPYDGGFVGSEYFFENIGPAVAATLVNAYVDFGACSRYRIIEPRVIHISNNTKGKMSCVWVLPGDAKGDESVFSVTPRISDIPPKSTVGFKVNFRPNIDYSFYGAQLECFVYFKSMRTFRLVNEDTFTPSWCLTPTVAGNTFPQGEDTFIPKITFGATQLDFPACHVDKSVYRTALISNTGDTSVRFSFLERGATSIFEDQDRLDIDNKEKAIFSAKPCSGILHRGDSRLILFRFSPNEQREYFQELKCYFNSSLNNSYDLQMHGIGHYPKISFDGNGTLCFKPTCIGATSLCHFTIRNTSRIAVNFRWHIPRQYSSVVSIEPLIGVLNPNSSTELTCTFSPNSCSNFEIMLPCYYSHQILDETTLISRKRASFFIKGCGIVGTLVSKLQVVDLETILVDTIVEKEIVIFNPSECDVFYALEIYCKTQSTSDKGELKSEDKLIENSIKMGSELEIMQTAKCIPAKSNQALKIKACVHNQTQYEFSVYYHIDAHAISKDKGLVINNPLHSLNTTPRHHLCNIVATGVYPVVQATYIQSKGVSKTVLWQLFSLDTFNKILRETEFDHLAYTSKTLDDNLSLVDISQLRFNASENDIVFDFGATSVGCKPTVLHLSLTNPGVVPVDWMFHFPNDLEVEIEQWADPGNYTEEQLHQNLILDNNIFSVTPKRGNLSPEESVNIIMTYSHDFVGLHTLPVVFKLQNGKEIMISFTGYSVPPTKKYLQIQTSIHQLNPISIGVIDPPIQTYRLMNRGSVPLEYKIDTSSLDRLKQENHNFDIIRCLNPMGIIPAGGVEYIEWIFHPLEEKSYEVDIPISVSSSKTHMITIKGIGERQLTLPKTKLFDPKIYPDRISGLRPVESSDDIGSLSLENISFGHVPLGATMRQVVAIRNSHERADISFKWKIPEFWPTGEIVVTPSEGMLHPSESRICKVIFKPKAKCRIYDLDIVCDILNQTEMNESTAQKESLDRAFNGERRANTPDMQFSQERSYIRDFCVPPGKNNSKPGVDMSRLKYRPLPAITPPLSQSGQQTTLELQKRQPEKSLKDDDCRSIAREIKTDLRKVAPLQAVSIPCTSQKFVSIHARTYNVEEFRSLFKDYDHFFREHKLESPSGYEQDLNSVSQHDEKEAIHYAMQSLLSDVFQDPDVLDAPAATLNSPLPYYAQMMSCARFGILPLQPIPDYTAPEAEDLQINADPENLDKLGFEIGCPIIASTEFQNTVEAVLEGTLHNLIQEVNAGEFEWHRYPILFEDINVMDHVAKIQ</sequence>
<evidence type="ECO:0000256" key="7">
    <source>
        <dbReference type="SAM" id="MobiDB-lite"/>
    </source>
</evidence>
<evidence type="ECO:0000256" key="3">
    <source>
        <dbReference type="ARBA" id="ARBA00022490"/>
    </source>
</evidence>
<dbReference type="Pfam" id="PF24771">
    <property type="entry name" value="Ig_CFAP74_1st"/>
    <property type="match status" value="1"/>
</dbReference>
<keyword evidence="10" id="KW-1185">Reference proteome</keyword>
<dbReference type="Pfam" id="PF24816">
    <property type="entry name" value="Ig_CFAP65__9th"/>
    <property type="match status" value="1"/>
</dbReference>
<dbReference type="Pfam" id="PF25248">
    <property type="entry name" value="Ig_CFAP65_8th"/>
    <property type="match status" value="1"/>
</dbReference>
<dbReference type="InterPro" id="IPR057467">
    <property type="entry name" value="Ig_CFAP65_8th"/>
</dbReference>
<evidence type="ECO:0000313" key="10">
    <source>
        <dbReference type="Proteomes" id="UP001648503"/>
    </source>
</evidence>
<feature type="region of interest" description="Disordered" evidence="7">
    <location>
        <begin position="1"/>
        <end position="20"/>
    </location>
</feature>
<comment type="subcellular location">
    <subcellularLocation>
        <location evidence="1">Cell projection</location>
        <location evidence="1">Cilium</location>
        <location evidence="1">Flagellum</location>
    </subcellularLocation>
    <subcellularLocation>
        <location evidence="2">Cytoplasm</location>
    </subcellularLocation>
</comment>
<dbReference type="InterPro" id="IPR056305">
    <property type="entry name" value="Ig_CFAP65_10th"/>
</dbReference>
<dbReference type="Pfam" id="PF24291">
    <property type="entry name" value="Ig_CFAP65"/>
    <property type="match status" value="1"/>
</dbReference>
<keyword evidence="5" id="KW-0969">Cilium</keyword>
<accession>A0ABQ8F9R7</accession>
<evidence type="ECO:0000259" key="8">
    <source>
        <dbReference type="PROSITE" id="PS50202"/>
    </source>
</evidence>
<dbReference type="Pfam" id="PF24507">
    <property type="entry name" value="Ig_CFAP65_4th"/>
    <property type="match status" value="1"/>
</dbReference>
<dbReference type="Proteomes" id="UP001648503">
    <property type="component" value="Unassembled WGS sequence"/>
</dbReference>
<dbReference type="NCBIfam" id="NF012200">
    <property type="entry name" value="choice_anch_D"/>
    <property type="match status" value="1"/>
</dbReference>
<evidence type="ECO:0000256" key="4">
    <source>
        <dbReference type="ARBA" id="ARBA00022846"/>
    </source>
</evidence>